<evidence type="ECO:0000313" key="1">
    <source>
        <dbReference type="EMBL" id="ELN6934554.1"/>
    </source>
</evidence>
<reference evidence="1" key="1">
    <citation type="submission" date="2023-10" db="EMBL/GenBank/DDBJ databases">
        <authorList>
            <consortium name="PulseNet: The National Subtyping Network for Foodborne Disease Surveillance"/>
        </authorList>
    </citation>
    <scope>NUCLEOTIDE SEQUENCE</scope>
    <source>
        <strain evidence="1">PNUSAV004886</strain>
    </source>
</reference>
<gene>
    <name evidence="1" type="ORF">RZY48_004058</name>
</gene>
<proteinExistence type="predicted"/>
<organism evidence="1 2">
    <name type="scientific">Vibrio navarrensis</name>
    <dbReference type="NCBI Taxonomy" id="29495"/>
    <lineage>
        <taxon>Bacteria</taxon>
        <taxon>Pseudomonadati</taxon>
        <taxon>Pseudomonadota</taxon>
        <taxon>Gammaproteobacteria</taxon>
        <taxon>Vibrionales</taxon>
        <taxon>Vibrionaceae</taxon>
        <taxon>Vibrio</taxon>
    </lineage>
</organism>
<sequence>MMIQEQRGSEVQRRFIRLDEIEQKTTMTKGDVFAAIEQGQLPLCAGIEADNLGALTSKDGQKVLCAAFGYFGVVRLLSDVSKRLIFTQSNQTTNTVIVLEPDKVKSWCAITNAFPNIKESQYHYSKNAPSNPPEMVFAACAGIKAQATMENVVGRLAKIASLAIPEAQRSDLENQFPETLSQRLLVSGIAIEPQALRIDFEDIQRVYGHETIRSTSQRLPELRERGGSKSCYR</sequence>
<dbReference type="EMBL" id="ABNSCA010000028">
    <property type="protein sequence ID" value="ELN6934554.1"/>
    <property type="molecule type" value="Genomic_DNA"/>
</dbReference>
<dbReference type="Proteomes" id="UP001253463">
    <property type="component" value="Unassembled WGS sequence"/>
</dbReference>
<accession>A0AAI9CYH1</accession>
<dbReference type="AlphaFoldDB" id="A0AAI9CYH1"/>
<evidence type="ECO:0000313" key="2">
    <source>
        <dbReference type="Proteomes" id="UP001253463"/>
    </source>
</evidence>
<comment type="caution">
    <text evidence="1">The sequence shown here is derived from an EMBL/GenBank/DDBJ whole genome shotgun (WGS) entry which is preliminary data.</text>
</comment>
<name>A0AAI9CYH1_9VIBR</name>
<protein>
    <submittedName>
        <fullName evidence="1">Uncharacterized protein</fullName>
    </submittedName>
</protein>